<dbReference type="SUPFAM" id="SSF52151">
    <property type="entry name" value="FabD/lysophospholipase-like"/>
    <property type="match status" value="1"/>
</dbReference>
<feature type="active site" description="Proton acceptor" evidence="2">
    <location>
        <position position="250"/>
    </location>
</feature>
<accession>A0ABT1L1W0</accession>
<dbReference type="EMBL" id="JANARS010000011">
    <property type="protein sequence ID" value="MCP3424015.1"/>
    <property type="molecule type" value="Genomic_DNA"/>
</dbReference>
<comment type="caution">
    <text evidence="5">The sequence shown here is derived from an EMBL/GenBank/DDBJ whole genome shotgun (WGS) entry which is preliminary data.</text>
</comment>
<proteinExistence type="predicted"/>
<evidence type="ECO:0000256" key="2">
    <source>
        <dbReference type="PROSITE-ProRule" id="PRU01161"/>
    </source>
</evidence>
<sequence>MALVMNGGVSLAVWMGGVTHELNRLRLAAGGVEPDDEREKAVHRAWKAILGPQSRVVVDTVAGTSAGGLNGTLLATAVAHGSDLTGLKEVWLERASLEPGKLLRRNPRDANSLLDGGYFTDSINEVLAKIAHGKTGQFPVQDVTLLVTATGIGNNLAPMLMEGGVSDSYRDSRRVYRFQRRARHDGNELSNDFAVPKEPARNGEPSGPLAGAARASASFPTAFTPVLEDEDLQKFRAPGSANVGRSRLMDGGVLDNAPFGPLLAALQERPVDALFDRVVLYVVPSASARKIAQLGNDELPDVGNVLSAVASTVREPDQRLDVTLLEHAFEQMSYQNSTTHAVLAGALCGRQPDANVLIGAASALLDTYRTGRGEAVHRWLAGIGRPVDLTRPRPISGNPDVIPVVPPPRRTGAPPLTPGKPWVWGSSTADRVLRWLGRALVQIASDRGPETSEDKELATTFAAIGRSQRWVYEVDGEIVQALTDAVQPGDDLDTRLKTFKKILTAYDTEDPFGNAVRDAAVAVAAWLSSPNDTVDPDDVIAAALAIEVVSSVFAWGGDEGDVPMFTYLQVSPLARSLVSVPPLNKDPGQVGYDDQNQQWAARKLYGERWGHFGAFATKKGRQHDWRWGRLDGASALVHMILGPNAAEDDRTTDLVNAILAAEYSGEGPPPSPTELRNAVERDAERVMDLEMGDLYRLMLEDGGGEEARELLLATVPEVLGETPVIGGKGEFFARVITKGTEAYLDVSEAGSDVKARCRDILQGAWRHLPWASKEVDDS</sequence>
<keyword evidence="2" id="KW-0378">Hydrolase</keyword>
<evidence type="ECO:0000259" key="4">
    <source>
        <dbReference type="PROSITE" id="PS51635"/>
    </source>
</evidence>
<keyword evidence="2" id="KW-0442">Lipid degradation</keyword>
<dbReference type="InterPro" id="IPR024282">
    <property type="entry name" value="DUF3376"/>
</dbReference>
<evidence type="ECO:0000313" key="6">
    <source>
        <dbReference type="Proteomes" id="UP001204524"/>
    </source>
</evidence>
<gene>
    <name evidence="5" type="ORF">NCI01_19595</name>
</gene>
<feature type="active site" description="Nucleophile" evidence="2">
    <location>
        <position position="65"/>
    </location>
</feature>
<dbReference type="Proteomes" id="UP001204524">
    <property type="component" value="Unassembled WGS sequence"/>
</dbReference>
<organism evidence="5 6">
    <name type="scientific">Nocardioides pinisoli</name>
    <dbReference type="NCBI Taxonomy" id="2950279"/>
    <lineage>
        <taxon>Bacteria</taxon>
        <taxon>Bacillati</taxon>
        <taxon>Actinomycetota</taxon>
        <taxon>Actinomycetes</taxon>
        <taxon>Propionibacteriales</taxon>
        <taxon>Nocardioidaceae</taxon>
        <taxon>Nocardioides</taxon>
    </lineage>
</organism>
<dbReference type="PROSITE" id="PS51635">
    <property type="entry name" value="PNPLA"/>
    <property type="match status" value="1"/>
</dbReference>
<feature type="domain" description="PNPLA" evidence="4">
    <location>
        <begin position="3"/>
        <end position="263"/>
    </location>
</feature>
<protein>
    <submittedName>
        <fullName evidence="5">DUF3376 domain-containing protein</fullName>
    </submittedName>
</protein>
<dbReference type="Gene3D" id="3.40.1090.10">
    <property type="entry name" value="Cytosolic phospholipase A2 catalytic domain"/>
    <property type="match status" value="1"/>
</dbReference>
<dbReference type="Pfam" id="PF11856">
    <property type="entry name" value="DUF3376"/>
    <property type="match status" value="1"/>
</dbReference>
<dbReference type="RefSeq" id="WP_254183178.1">
    <property type="nucleotide sequence ID" value="NZ_JANARS010000011.1"/>
</dbReference>
<dbReference type="InterPro" id="IPR016035">
    <property type="entry name" value="Acyl_Trfase/lysoPLipase"/>
</dbReference>
<dbReference type="Pfam" id="PF01734">
    <property type="entry name" value="Patatin"/>
    <property type="match status" value="1"/>
</dbReference>
<evidence type="ECO:0000256" key="3">
    <source>
        <dbReference type="SAM" id="MobiDB-lite"/>
    </source>
</evidence>
<keyword evidence="6" id="KW-1185">Reference proteome</keyword>
<dbReference type="InterPro" id="IPR002641">
    <property type="entry name" value="PNPLA_dom"/>
</dbReference>
<feature type="short sequence motif" description="DGA/G" evidence="2">
    <location>
        <begin position="250"/>
        <end position="252"/>
    </location>
</feature>
<name>A0ABT1L1W0_9ACTN</name>
<evidence type="ECO:0000256" key="1">
    <source>
        <dbReference type="ARBA" id="ARBA00023098"/>
    </source>
</evidence>
<reference evidence="5 6" key="1">
    <citation type="submission" date="2022-06" db="EMBL/GenBank/DDBJ databases">
        <authorList>
            <person name="So Y."/>
        </authorList>
    </citation>
    <scope>NUCLEOTIDE SEQUENCE [LARGE SCALE GENOMIC DNA]</scope>
    <source>
        <strain evidence="5 6">STR3</strain>
    </source>
</reference>
<keyword evidence="1 2" id="KW-0443">Lipid metabolism</keyword>
<comment type="caution">
    <text evidence="2">Lacks conserved residue(s) required for the propagation of feature annotation.</text>
</comment>
<evidence type="ECO:0000313" key="5">
    <source>
        <dbReference type="EMBL" id="MCP3424015.1"/>
    </source>
</evidence>
<feature type="region of interest" description="Disordered" evidence="3">
    <location>
        <begin position="391"/>
        <end position="421"/>
    </location>
</feature>
<feature type="short sequence motif" description="GXSXG" evidence="2">
    <location>
        <begin position="63"/>
        <end position="67"/>
    </location>
</feature>
<feature type="region of interest" description="Disordered" evidence="3">
    <location>
        <begin position="187"/>
        <end position="212"/>
    </location>
</feature>